<feature type="transmembrane region" description="Helical" evidence="9">
    <location>
        <begin position="280"/>
        <end position="304"/>
    </location>
</feature>
<evidence type="ECO:0000256" key="8">
    <source>
        <dbReference type="ARBA" id="ARBA00056719"/>
    </source>
</evidence>
<dbReference type="Gene3D" id="1.10.3720.10">
    <property type="entry name" value="MetI-like"/>
    <property type="match status" value="1"/>
</dbReference>
<evidence type="ECO:0000256" key="4">
    <source>
        <dbReference type="ARBA" id="ARBA00022475"/>
    </source>
</evidence>
<evidence type="ECO:0000313" key="13">
    <source>
        <dbReference type="Proteomes" id="UP000028826"/>
    </source>
</evidence>
<reference evidence="12 13" key="1">
    <citation type="submission" date="2014-03" db="EMBL/GenBank/DDBJ databases">
        <title>Genome of Haematobacter massiliensis CCUG 47968.</title>
        <authorList>
            <person name="Wang D."/>
            <person name="Wang G."/>
        </authorList>
    </citation>
    <scope>NUCLEOTIDE SEQUENCE [LARGE SCALE GENOMIC DNA]</scope>
    <source>
        <strain evidence="12 13">CCUG 47968</strain>
    </source>
</reference>
<dbReference type="STRING" id="195105.CN97_18395"/>
<dbReference type="GO" id="GO:0005886">
    <property type="term" value="C:plasma membrane"/>
    <property type="evidence" value="ECO:0007669"/>
    <property type="project" value="UniProtKB-SubCell"/>
</dbReference>
<protein>
    <submittedName>
        <fullName evidence="12">ABC transporter permease</fullName>
    </submittedName>
</protein>
<evidence type="ECO:0000256" key="9">
    <source>
        <dbReference type="RuleBase" id="RU363032"/>
    </source>
</evidence>
<keyword evidence="6 9" id="KW-1133">Transmembrane helix</keyword>
<dbReference type="FunFam" id="1.10.3720.10:FF:000003">
    <property type="entry name" value="Aliphatic sulfonate ABC transporter permease"/>
    <property type="match status" value="1"/>
</dbReference>
<sequence length="353" mass="37463">MADPTRRPTAMPMPDTDGSAAGHRNSGPQNPPTVSTSRQYAPAEAQPSVLRNAEQSPDPVPPASTAETMGRDMASAKPAMPRPNPGRTGTAGRETRPVPFRGGGFAPTPVRGVAFALFALLLVLAEVGTRAGVISSLTLPRPSAVLETLVQLWQSGNLWRHLLPSLHRLFVGASLGIVVGVSVGVMIGLFSYVRAGLVPLVAALFPIPKIALLPLFVIWFGIDEASKYALIAFGTFTPTVVATYGAVDNVDRSLIRMGQSFGLSWWSIVRKIVLPGAFPAILSGLRVSISIAIILLVAAEMLGAQYGIGSYILEAGSLYDLEKLFAGVTILSLMGLVVNFVIGLIEKRFLAWR</sequence>
<name>A0A086Y365_9RHOB</name>
<evidence type="ECO:0000259" key="11">
    <source>
        <dbReference type="PROSITE" id="PS50928"/>
    </source>
</evidence>
<feature type="domain" description="ABC transmembrane type-1" evidence="11">
    <location>
        <begin position="162"/>
        <end position="342"/>
    </location>
</feature>
<dbReference type="PANTHER" id="PTHR30151:SF38">
    <property type="entry name" value="ALIPHATIC SULFONATES TRANSPORT PERMEASE PROTEIN SSUC-RELATED"/>
    <property type="match status" value="1"/>
</dbReference>
<dbReference type="Pfam" id="PF00528">
    <property type="entry name" value="BPD_transp_1"/>
    <property type="match status" value="1"/>
</dbReference>
<feature type="transmembrane region" description="Helical" evidence="9">
    <location>
        <begin position="200"/>
        <end position="222"/>
    </location>
</feature>
<accession>A0A086Y365</accession>
<dbReference type="eggNOG" id="COG0600">
    <property type="taxonomic scope" value="Bacteria"/>
</dbReference>
<feature type="transmembrane region" description="Helical" evidence="9">
    <location>
        <begin position="324"/>
        <end position="345"/>
    </location>
</feature>
<dbReference type="CDD" id="cd06261">
    <property type="entry name" value="TM_PBP2"/>
    <property type="match status" value="1"/>
</dbReference>
<dbReference type="InterPro" id="IPR035906">
    <property type="entry name" value="MetI-like_sf"/>
</dbReference>
<comment type="function">
    <text evidence="8">Probably part of an ABC transporter complex. Probably responsible for the translocation of the substrate across the membrane.</text>
</comment>
<feature type="compositionally biased region" description="Polar residues" evidence="10">
    <location>
        <begin position="26"/>
        <end position="39"/>
    </location>
</feature>
<keyword evidence="13" id="KW-1185">Reference proteome</keyword>
<keyword evidence="5 9" id="KW-0812">Transmembrane</keyword>
<organism evidence="12 13">
    <name type="scientific">Haematobacter massiliensis</name>
    <dbReference type="NCBI Taxonomy" id="195105"/>
    <lineage>
        <taxon>Bacteria</taxon>
        <taxon>Pseudomonadati</taxon>
        <taxon>Pseudomonadota</taxon>
        <taxon>Alphaproteobacteria</taxon>
        <taxon>Rhodobacterales</taxon>
        <taxon>Paracoccaceae</taxon>
        <taxon>Haematobacter</taxon>
    </lineage>
</organism>
<dbReference type="InterPro" id="IPR000515">
    <property type="entry name" value="MetI-like"/>
</dbReference>
<proteinExistence type="inferred from homology"/>
<feature type="transmembrane region" description="Helical" evidence="9">
    <location>
        <begin position="228"/>
        <end position="247"/>
    </location>
</feature>
<comment type="caution">
    <text evidence="12">The sequence shown here is derived from an EMBL/GenBank/DDBJ whole genome shotgun (WGS) entry which is preliminary data.</text>
</comment>
<dbReference type="PROSITE" id="PS50928">
    <property type="entry name" value="ABC_TM1"/>
    <property type="match status" value="1"/>
</dbReference>
<evidence type="ECO:0000256" key="10">
    <source>
        <dbReference type="SAM" id="MobiDB-lite"/>
    </source>
</evidence>
<dbReference type="GO" id="GO:0042918">
    <property type="term" value="P:alkanesulfonate transmembrane transport"/>
    <property type="evidence" value="ECO:0007669"/>
    <property type="project" value="UniProtKB-ARBA"/>
</dbReference>
<keyword evidence="3 9" id="KW-0813">Transport</keyword>
<evidence type="ECO:0000256" key="3">
    <source>
        <dbReference type="ARBA" id="ARBA00022448"/>
    </source>
</evidence>
<comment type="similarity">
    <text evidence="2 9">Belongs to the binding-protein-dependent transport system permease family.</text>
</comment>
<dbReference type="Proteomes" id="UP000028826">
    <property type="component" value="Unassembled WGS sequence"/>
</dbReference>
<gene>
    <name evidence="12" type="ORF">CN97_18395</name>
</gene>
<evidence type="ECO:0000256" key="6">
    <source>
        <dbReference type="ARBA" id="ARBA00022989"/>
    </source>
</evidence>
<keyword evidence="7 9" id="KW-0472">Membrane</keyword>
<keyword evidence="4" id="KW-1003">Cell membrane</keyword>
<dbReference type="PANTHER" id="PTHR30151">
    <property type="entry name" value="ALKANE SULFONATE ABC TRANSPORTER-RELATED, MEMBRANE SUBUNIT"/>
    <property type="match status" value="1"/>
</dbReference>
<dbReference type="EMBL" id="JGYG01000007">
    <property type="protein sequence ID" value="KFI28715.1"/>
    <property type="molecule type" value="Genomic_DNA"/>
</dbReference>
<dbReference type="AlphaFoldDB" id="A0A086Y365"/>
<dbReference type="SUPFAM" id="SSF161098">
    <property type="entry name" value="MetI-like"/>
    <property type="match status" value="1"/>
</dbReference>
<evidence type="ECO:0000256" key="1">
    <source>
        <dbReference type="ARBA" id="ARBA00004651"/>
    </source>
</evidence>
<comment type="subcellular location">
    <subcellularLocation>
        <location evidence="1 9">Cell membrane</location>
        <topology evidence="1 9">Multi-pass membrane protein</topology>
    </subcellularLocation>
</comment>
<evidence type="ECO:0000313" key="12">
    <source>
        <dbReference type="EMBL" id="KFI28715.1"/>
    </source>
</evidence>
<feature type="transmembrane region" description="Helical" evidence="9">
    <location>
        <begin position="113"/>
        <end position="133"/>
    </location>
</feature>
<evidence type="ECO:0000256" key="5">
    <source>
        <dbReference type="ARBA" id="ARBA00022692"/>
    </source>
</evidence>
<evidence type="ECO:0000256" key="7">
    <source>
        <dbReference type="ARBA" id="ARBA00023136"/>
    </source>
</evidence>
<evidence type="ECO:0000256" key="2">
    <source>
        <dbReference type="ARBA" id="ARBA00009306"/>
    </source>
</evidence>
<feature type="transmembrane region" description="Helical" evidence="9">
    <location>
        <begin position="169"/>
        <end position="193"/>
    </location>
</feature>
<feature type="region of interest" description="Disordered" evidence="10">
    <location>
        <begin position="1"/>
        <end position="97"/>
    </location>
</feature>